<comment type="caution">
    <text evidence="1">The sequence shown here is derived from an EMBL/GenBank/DDBJ whole genome shotgun (WGS) entry which is preliminary data.</text>
</comment>
<dbReference type="Proteomes" id="UP000076837">
    <property type="component" value="Unassembled WGS sequence"/>
</dbReference>
<proteinExistence type="predicted"/>
<reference evidence="1 2" key="1">
    <citation type="journal article" date="2016" name="Sci. Rep.">
        <title>Draft genome sequencing and secretome analysis of fungal phytopathogen Ascochyta rabiei provides insight into the necrotrophic effector repertoire.</title>
        <authorList>
            <person name="Verma S."/>
            <person name="Gazara R.K."/>
            <person name="Nizam S."/>
            <person name="Parween S."/>
            <person name="Chattopadhyay D."/>
            <person name="Verma P.K."/>
        </authorList>
    </citation>
    <scope>NUCLEOTIDE SEQUENCE [LARGE SCALE GENOMIC DNA]</scope>
    <source>
        <strain evidence="1 2">ArDII</strain>
    </source>
</reference>
<dbReference type="STRING" id="5454.A0A163AQM2"/>
<accession>A0A163AQM2</accession>
<keyword evidence="2" id="KW-1185">Reference proteome</keyword>
<evidence type="ECO:0000313" key="1">
    <source>
        <dbReference type="EMBL" id="KZM21328.1"/>
    </source>
</evidence>
<evidence type="ECO:0000313" key="2">
    <source>
        <dbReference type="Proteomes" id="UP000076837"/>
    </source>
</evidence>
<gene>
    <name evidence="1" type="ORF">ST47_g7531</name>
</gene>
<protein>
    <submittedName>
        <fullName evidence="1">Uncharacterized protein</fullName>
    </submittedName>
</protein>
<name>A0A163AQM2_DIDRA</name>
<dbReference type="AlphaFoldDB" id="A0A163AQM2"/>
<dbReference type="EMBL" id="JYNV01000247">
    <property type="protein sequence ID" value="KZM21328.1"/>
    <property type="molecule type" value="Genomic_DNA"/>
</dbReference>
<sequence length="269" mass="31193">MLDLDKVSYSESAVVTVICDFYKFLTKMYLDEETVEWPPEGGWPTLTKNAFGGMDKSDRVISLLRQIPYMQDDLDGELRRQGLPEAPFFNWKDNVKDEEPLDPKAVMEVKILTEDFLCNIITPDLVGLLEGGKDDNTVMLLDTKYGIAYWPECPDEIKEETTQEQVQDDSEVWSSQEEIDWRCDAPAWTIPDFFAMLQEQFEQLRFIPVNSKGVINSWAGYSADGEMEEMLQGIYREHGWPDLETYRKEECIKAVKEALAEQYPDFKLY</sequence>
<organism evidence="1 2">
    <name type="scientific">Didymella rabiei</name>
    <name type="common">Chickpea ascochyta blight fungus</name>
    <name type="synonym">Mycosphaerella rabiei</name>
    <dbReference type="NCBI Taxonomy" id="5454"/>
    <lineage>
        <taxon>Eukaryota</taxon>
        <taxon>Fungi</taxon>
        <taxon>Dikarya</taxon>
        <taxon>Ascomycota</taxon>
        <taxon>Pezizomycotina</taxon>
        <taxon>Dothideomycetes</taxon>
        <taxon>Pleosporomycetidae</taxon>
        <taxon>Pleosporales</taxon>
        <taxon>Pleosporineae</taxon>
        <taxon>Didymellaceae</taxon>
        <taxon>Ascochyta</taxon>
    </lineage>
</organism>